<evidence type="ECO:0000256" key="1">
    <source>
        <dbReference type="ARBA" id="ARBA00004141"/>
    </source>
</evidence>
<dbReference type="EnsemblMetazoa" id="XM_020000505.1">
    <property type="protein sequence ID" value="XP_019856064.1"/>
    <property type="gene ID" value="LOC100641346"/>
</dbReference>
<dbReference type="PANTHER" id="PTHR16119">
    <property type="entry name" value="TRANSMEMBRANE PROTEIN 144"/>
    <property type="match status" value="1"/>
</dbReference>
<dbReference type="Pfam" id="PF07857">
    <property type="entry name" value="TMEM144"/>
    <property type="match status" value="1"/>
</dbReference>
<name>A0A1X7U5T2_AMPQE</name>
<comment type="subcellular location">
    <subcellularLocation>
        <location evidence="1">Membrane</location>
        <topology evidence="1">Multi-pass membrane protein</topology>
    </subcellularLocation>
</comment>
<dbReference type="KEGG" id="aqu:100641346"/>
<evidence type="ECO:0000256" key="7">
    <source>
        <dbReference type="SAM" id="SignalP"/>
    </source>
</evidence>
<evidence type="ECO:0000256" key="4">
    <source>
        <dbReference type="ARBA" id="ARBA00022989"/>
    </source>
</evidence>
<dbReference type="OMA" id="MFFQWIV"/>
<feature type="signal peptide" evidence="7">
    <location>
        <begin position="1"/>
        <end position="25"/>
    </location>
</feature>
<feature type="chain" id="PRO_5010878488" description="EamA domain-containing protein" evidence="7">
    <location>
        <begin position="26"/>
        <end position="443"/>
    </location>
</feature>
<evidence type="ECO:0000256" key="2">
    <source>
        <dbReference type="ARBA" id="ARBA00005731"/>
    </source>
</evidence>
<dbReference type="GO" id="GO:0016020">
    <property type="term" value="C:membrane"/>
    <property type="evidence" value="ECO:0007669"/>
    <property type="project" value="UniProtKB-SubCell"/>
</dbReference>
<protein>
    <recommendedName>
        <fullName evidence="10">EamA domain-containing protein</fullName>
    </recommendedName>
</protein>
<evidence type="ECO:0000256" key="5">
    <source>
        <dbReference type="ARBA" id="ARBA00023136"/>
    </source>
</evidence>
<feature type="transmembrane region" description="Helical" evidence="6">
    <location>
        <begin position="69"/>
        <end position="87"/>
    </location>
</feature>
<proteinExistence type="inferred from homology"/>
<dbReference type="EnsemblMetazoa" id="Aqu2.1.22821_001">
    <property type="protein sequence ID" value="Aqu2.1.22821_001"/>
    <property type="gene ID" value="Aqu2.1.22821"/>
</dbReference>
<accession>A0A1X7U5T2</accession>
<feature type="transmembrane region" description="Helical" evidence="6">
    <location>
        <begin position="326"/>
        <end position="347"/>
    </location>
</feature>
<dbReference type="InterPro" id="IPR010651">
    <property type="entry name" value="Sugar_transport"/>
</dbReference>
<keyword evidence="9" id="KW-1185">Reference proteome</keyword>
<dbReference type="Proteomes" id="UP000007879">
    <property type="component" value="Unassembled WGS sequence"/>
</dbReference>
<dbReference type="GO" id="GO:0015144">
    <property type="term" value="F:carbohydrate transmembrane transporter activity"/>
    <property type="evidence" value="ECO:0007669"/>
    <property type="project" value="InterPro"/>
</dbReference>
<evidence type="ECO:0000256" key="6">
    <source>
        <dbReference type="SAM" id="Phobius"/>
    </source>
</evidence>
<evidence type="ECO:0000313" key="8">
    <source>
        <dbReference type="EnsemblMetazoa" id="Aqu2.1.22821_001"/>
    </source>
</evidence>
<dbReference type="InterPro" id="IPR012435">
    <property type="entry name" value="TMEM144"/>
</dbReference>
<feature type="transmembrane region" description="Helical" evidence="6">
    <location>
        <begin position="182"/>
        <end position="201"/>
    </location>
</feature>
<dbReference type="AlphaFoldDB" id="A0A1X7U5T2"/>
<keyword evidence="4 6" id="KW-1133">Transmembrane helix</keyword>
<dbReference type="OrthoDB" id="426527at2759"/>
<feature type="transmembrane region" description="Helical" evidence="6">
    <location>
        <begin position="124"/>
        <end position="143"/>
    </location>
</feature>
<keyword evidence="7" id="KW-0732">Signal</keyword>
<reference evidence="9" key="1">
    <citation type="journal article" date="2010" name="Nature">
        <title>The Amphimedon queenslandica genome and the evolution of animal complexity.</title>
        <authorList>
            <person name="Srivastava M."/>
            <person name="Simakov O."/>
            <person name="Chapman J."/>
            <person name="Fahey B."/>
            <person name="Gauthier M.E."/>
            <person name="Mitros T."/>
            <person name="Richards G.S."/>
            <person name="Conaco C."/>
            <person name="Dacre M."/>
            <person name="Hellsten U."/>
            <person name="Larroux C."/>
            <person name="Putnam N.H."/>
            <person name="Stanke M."/>
            <person name="Adamska M."/>
            <person name="Darling A."/>
            <person name="Degnan S.M."/>
            <person name="Oakley T.H."/>
            <person name="Plachetzki D.C."/>
            <person name="Zhai Y."/>
            <person name="Adamski M."/>
            <person name="Calcino A."/>
            <person name="Cummins S.F."/>
            <person name="Goodstein D.M."/>
            <person name="Harris C."/>
            <person name="Jackson D.J."/>
            <person name="Leys S.P."/>
            <person name="Shu S."/>
            <person name="Woodcroft B.J."/>
            <person name="Vervoort M."/>
            <person name="Kosik K.S."/>
            <person name="Manning G."/>
            <person name="Degnan B.M."/>
            <person name="Rokhsar D.S."/>
        </authorList>
    </citation>
    <scope>NUCLEOTIDE SEQUENCE [LARGE SCALE GENOMIC DNA]</scope>
</reference>
<dbReference type="InParanoid" id="A0A1X7U5T2"/>
<feature type="transmembrane region" description="Helical" evidence="6">
    <location>
        <begin position="99"/>
        <end position="118"/>
    </location>
</feature>
<keyword evidence="5 6" id="KW-0472">Membrane</keyword>
<feature type="transmembrane region" description="Helical" evidence="6">
    <location>
        <begin position="385"/>
        <end position="407"/>
    </location>
</feature>
<organism evidence="8">
    <name type="scientific">Amphimedon queenslandica</name>
    <name type="common">Sponge</name>
    <dbReference type="NCBI Taxonomy" id="400682"/>
    <lineage>
        <taxon>Eukaryota</taxon>
        <taxon>Metazoa</taxon>
        <taxon>Porifera</taxon>
        <taxon>Demospongiae</taxon>
        <taxon>Heteroscleromorpha</taxon>
        <taxon>Haplosclerida</taxon>
        <taxon>Niphatidae</taxon>
        <taxon>Amphimedon</taxon>
    </lineage>
</organism>
<reference evidence="8" key="2">
    <citation type="submission" date="2017-05" db="UniProtKB">
        <authorList>
            <consortium name="EnsemblMetazoa"/>
        </authorList>
    </citation>
    <scope>IDENTIFICATION</scope>
</reference>
<dbReference type="eggNOG" id="ENOG502QR0F">
    <property type="taxonomic scope" value="Eukaryota"/>
</dbReference>
<evidence type="ECO:0008006" key="10">
    <source>
        <dbReference type="Google" id="ProtNLM"/>
    </source>
</evidence>
<sequence>MTAVKATIFIFILLALLCSTVYGHAYSKPSRPASWVCYTTGGAADVAGGNINISTTKCDSGKASTLNTVIGFGCALIAILGFGSNFIPVKKFDTGDGMFFQWVLCIGIWLVGVVVNLVRYQPPFFYPVFFGGVLWTSGNALVVPIIKTIGLTMGLTIWGATNMLSGWFTGMFILKQHSGCKALNFAGVGIVIISTIILSFVKSEGKKKDEDPFSEKSPLIDSEKARVSSKAQSLDGSLSDKVLQSNSIQERERITFSKTSSSSMSDVLGKDEDYSWVDKLGKWPRKIVGLSMALGIGFLFGTQFLAVEFMRLCEDDTHSCNELDYIFGHFTGIFLVSTFWFAVYSLYMRNRPKVYPKVILPALASGIIWGIAMTGWFVANENLSLAVSFPIITAGPGFINSAWGILLYREIKGWKNISLYFGGFFVSVCGVIMVALSNNKVKC</sequence>
<feature type="transmembrane region" description="Helical" evidence="6">
    <location>
        <begin position="287"/>
        <end position="306"/>
    </location>
</feature>
<dbReference type="PANTHER" id="PTHR16119:SF17">
    <property type="entry name" value="TRANSMEMBRANE PROTEIN 144"/>
    <property type="match status" value="1"/>
</dbReference>
<keyword evidence="3 6" id="KW-0812">Transmembrane</keyword>
<gene>
    <name evidence="8" type="primary">100641346</name>
</gene>
<feature type="transmembrane region" description="Helical" evidence="6">
    <location>
        <begin position="419"/>
        <end position="437"/>
    </location>
</feature>
<comment type="similarity">
    <text evidence="2">Belongs to the TMEM144 family.</text>
</comment>
<feature type="transmembrane region" description="Helical" evidence="6">
    <location>
        <begin position="359"/>
        <end position="379"/>
    </location>
</feature>
<evidence type="ECO:0000313" key="9">
    <source>
        <dbReference type="Proteomes" id="UP000007879"/>
    </source>
</evidence>
<evidence type="ECO:0000256" key="3">
    <source>
        <dbReference type="ARBA" id="ARBA00022692"/>
    </source>
</evidence>